<dbReference type="AlphaFoldDB" id="A0A9N9I0V9"/>
<keyword evidence="2" id="KW-1185">Reference proteome</keyword>
<gene>
    <name evidence="1" type="ORF">AMORRO_LOCUS12956</name>
</gene>
<name>A0A9N9I0V9_9GLOM</name>
<dbReference type="EMBL" id="CAJVPV010020589">
    <property type="protein sequence ID" value="CAG8715178.1"/>
    <property type="molecule type" value="Genomic_DNA"/>
</dbReference>
<accession>A0A9N9I0V9</accession>
<proteinExistence type="predicted"/>
<protein>
    <submittedName>
        <fullName evidence="1">580_t:CDS:1</fullName>
    </submittedName>
</protein>
<dbReference type="Proteomes" id="UP000789342">
    <property type="component" value="Unassembled WGS sequence"/>
</dbReference>
<organism evidence="1 2">
    <name type="scientific">Acaulospora morrowiae</name>
    <dbReference type="NCBI Taxonomy" id="94023"/>
    <lineage>
        <taxon>Eukaryota</taxon>
        <taxon>Fungi</taxon>
        <taxon>Fungi incertae sedis</taxon>
        <taxon>Mucoromycota</taxon>
        <taxon>Glomeromycotina</taxon>
        <taxon>Glomeromycetes</taxon>
        <taxon>Diversisporales</taxon>
        <taxon>Acaulosporaceae</taxon>
        <taxon>Acaulospora</taxon>
    </lineage>
</organism>
<evidence type="ECO:0000313" key="2">
    <source>
        <dbReference type="Proteomes" id="UP000789342"/>
    </source>
</evidence>
<feature type="non-terminal residue" evidence="1">
    <location>
        <position position="1"/>
    </location>
</feature>
<comment type="caution">
    <text evidence="1">The sequence shown here is derived from an EMBL/GenBank/DDBJ whole genome shotgun (WGS) entry which is preliminary data.</text>
</comment>
<reference evidence="1" key="1">
    <citation type="submission" date="2021-06" db="EMBL/GenBank/DDBJ databases">
        <authorList>
            <person name="Kallberg Y."/>
            <person name="Tangrot J."/>
            <person name="Rosling A."/>
        </authorList>
    </citation>
    <scope>NUCLEOTIDE SEQUENCE</scope>
    <source>
        <strain evidence="1">CL551</strain>
    </source>
</reference>
<sequence>KSAMQNIVDTRVTDASVKRIKANEERVNQQVEVLRDPDIFRHTTQQFGEANQATTTVNMTPPTIKNSISEE</sequence>
<evidence type="ECO:0000313" key="1">
    <source>
        <dbReference type="EMBL" id="CAG8715178.1"/>
    </source>
</evidence>